<dbReference type="InterPro" id="IPR023214">
    <property type="entry name" value="HAD_sf"/>
</dbReference>
<dbReference type="GO" id="GO:0006281">
    <property type="term" value="P:DNA repair"/>
    <property type="evidence" value="ECO:0007669"/>
    <property type="project" value="TreeGrafter"/>
</dbReference>
<dbReference type="NCBIfam" id="TIGR01662">
    <property type="entry name" value="HAD-SF-IIIA"/>
    <property type="match status" value="1"/>
</dbReference>
<dbReference type="InterPro" id="IPR036412">
    <property type="entry name" value="HAD-like_sf"/>
</dbReference>
<dbReference type="STRING" id="39777.B7L28_05730"/>
<name>A0A133S383_9FIRM</name>
<dbReference type="InterPro" id="IPR006439">
    <property type="entry name" value="HAD-SF_hydro_IA"/>
</dbReference>
<dbReference type="InterPro" id="IPR050155">
    <property type="entry name" value="HAD-like_hydrolase_sf"/>
</dbReference>
<protein>
    <submittedName>
        <fullName evidence="1">HAD hydrolase, family IA, variant 3</fullName>
    </submittedName>
</protein>
<evidence type="ECO:0000313" key="1">
    <source>
        <dbReference type="EMBL" id="KXA62920.1"/>
    </source>
</evidence>
<dbReference type="NCBIfam" id="TIGR01549">
    <property type="entry name" value="HAD-SF-IA-v1"/>
    <property type="match status" value="1"/>
</dbReference>
<dbReference type="EMBL" id="LRQT01000078">
    <property type="protein sequence ID" value="KXA62920.1"/>
    <property type="molecule type" value="Genomic_DNA"/>
</dbReference>
<comment type="caution">
    <text evidence="1">The sequence shown here is derived from an EMBL/GenBank/DDBJ whole genome shotgun (WGS) entry which is preliminary data.</text>
</comment>
<dbReference type="SFLD" id="SFLDG01129">
    <property type="entry name" value="C1.5:_HAD__Beta-PGM__Phosphata"/>
    <property type="match status" value="1"/>
</dbReference>
<dbReference type="SFLD" id="SFLDS00003">
    <property type="entry name" value="Haloacid_Dehalogenase"/>
    <property type="match status" value="1"/>
</dbReference>
<proteinExistence type="predicted"/>
<dbReference type="AlphaFoldDB" id="A0A133S383"/>
<evidence type="ECO:0000313" key="2">
    <source>
        <dbReference type="Proteomes" id="UP000070226"/>
    </source>
</evidence>
<dbReference type="InterPro" id="IPR006549">
    <property type="entry name" value="HAD-SF_hydro_IIIA"/>
</dbReference>
<dbReference type="PATRIC" id="fig|39777.7.peg.1344"/>
<accession>A0A133S383</accession>
<dbReference type="NCBIfam" id="TIGR01509">
    <property type="entry name" value="HAD-SF-IA-v3"/>
    <property type="match status" value="1"/>
</dbReference>
<dbReference type="Gene3D" id="3.40.50.1000">
    <property type="entry name" value="HAD superfamily/HAD-like"/>
    <property type="match status" value="1"/>
</dbReference>
<dbReference type="GO" id="GO:0008967">
    <property type="term" value="F:phosphoglycolate phosphatase activity"/>
    <property type="evidence" value="ECO:0007669"/>
    <property type="project" value="TreeGrafter"/>
</dbReference>
<organism evidence="1">
    <name type="scientific">Veillonella atypica</name>
    <dbReference type="NCBI Taxonomy" id="39777"/>
    <lineage>
        <taxon>Bacteria</taxon>
        <taxon>Bacillati</taxon>
        <taxon>Bacillota</taxon>
        <taxon>Negativicutes</taxon>
        <taxon>Veillonellales</taxon>
        <taxon>Veillonellaceae</taxon>
        <taxon>Veillonella</taxon>
    </lineage>
</organism>
<dbReference type="Gene3D" id="1.10.150.240">
    <property type="entry name" value="Putative phosphatase, domain 2"/>
    <property type="match status" value="1"/>
</dbReference>
<dbReference type="PANTHER" id="PTHR43434">
    <property type="entry name" value="PHOSPHOGLYCOLATE PHOSPHATASE"/>
    <property type="match status" value="1"/>
</dbReference>
<dbReference type="InterPro" id="IPR041492">
    <property type="entry name" value="HAD_2"/>
</dbReference>
<dbReference type="Proteomes" id="UP000070226">
    <property type="component" value="Unassembled WGS sequence"/>
</dbReference>
<dbReference type="SFLD" id="SFLDG01135">
    <property type="entry name" value="C1.5.6:_HAD__Beta-PGM__Phospha"/>
    <property type="match status" value="1"/>
</dbReference>
<dbReference type="SUPFAM" id="SSF56784">
    <property type="entry name" value="HAD-like"/>
    <property type="match status" value="1"/>
</dbReference>
<sequence length="219" mass="24323">MKYTTIVFDCDGTLLDTLTDLRNAVNYVLRAHDLPERSVPEVKVALGNGVAHLMHQSLPDSISEAEFNTYLDEFKAYYGEHLQDYTAPYPGMLDVLDTLRAKGYKLAIVSNKIQEGITPLNKEYFGDRLPVAIGERPGLQRKPAPDMVLQALKELDSTQSESIYIGDSEVDVATAKNSGLLCIGVTWGFRDEQLHKDLGVKHIARKSEDIVTIIEALNA</sequence>
<reference evidence="1 2" key="1">
    <citation type="submission" date="2016-01" db="EMBL/GenBank/DDBJ databases">
        <authorList>
            <person name="Oliw E.H."/>
        </authorList>
    </citation>
    <scope>NUCLEOTIDE SEQUENCE [LARGE SCALE GENOMIC DNA]</scope>
    <source>
        <strain evidence="1 2">CMW7756B</strain>
    </source>
</reference>
<dbReference type="GO" id="GO:0005829">
    <property type="term" value="C:cytosol"/>
    <property type="evidence" value="ECO:0007669"/>
    <property type="project" value="TreeGrafter"/>
</dbReference>
<dbReference type="PANTHER" id="PTHR43434:SF1">
    <property type="entry name" value="PHOSPHOGLYCOLATE PHOSPHATASE"/>
    <property type="match status" value="1"/>
</dbReference>
<gene>
    <name evidence="1" type="ORF">HMPREF3233_01379</name>
</gene>
<dbReference type="RefSeq" id="WP_005380001.1">
    <property type="nucleotide sequence ID" value="NZ_JAJCNH010000008.1"/>
</dbReference>
<keyword evidence="1" id="KW-0378">Hydrolase</keyword>
<dbReference type="Pfam" id="PF13419">
    <property type="entry name" value="HAD_2"/>
    <property type="match status" value="1"/>
</dbReference>
<dbReference type="InterPro" id="IPR023198">
    <property type="entry name" value="PGP-like_dom2"/>
</dbReference>